<name>A0A412X0S0_9BACT</name>
<evidence type="ECO:0000313" key="9">
    <source>
        <dbReference type="Proteomes" id="UP000283589"/>
    </source>
</evidence>
<proteinExistence type="inferred from homology"/>
<dbReference type="SUPFAM" id="SSF48452">
    <property type="entry name" value="TPR-like"/>
    <property type="match status" value="1"/>
</dbReference>
<dbReference type="InterPro" id="IPR012944">
    <property type="entry name" value="SusD_RagB_dom"/>
</dbReference>
<dbReference type="PROSITE" id="PS51257">
    <property type="entry name" value="PROKAR_LIPOPROTEIN"/>
    <property type="match status" value="1"/>
</dbReference>
<dbReference type="EMBL" id="QRZA01000010">
    <property type="protein sequence ID" value="RGV33865.1"/>
    <property type="molecule type" value="Genomic_DNA"/>
</dbReference>
<protein>
    <submittedName>
        <fullName evidence="8">RagB/SusD family nutrient uptake outer membrane protein</fullName>
    </submittedName>
</protein>
<evidence type="ECO:0000259" key="7">
    <source>
        <dbReference type="Pfam" id="PF14322"/>
    </source>
</evidence>
<gene>
    <name evidence="8" type="ORF">DWW18_09465</name>
</gene>
<dbReference type="Proteomes" id="UP000283589">
    <property type="component" value="Unassembled WGS sequence"/>
</dbReference>
<evidence type="ECO:0000259" key="6">
    <source>
        <dbReference type="Pfam" id="PF07980"/>
    </source>
</evidence>
<keyword evidence="5" id="KW-0998">Cell outer membrane</keyword>
<evidence type="ECO:0000256" key="5">
    <source>
        <dbReference type="ARBA" id="ARBA00023237"/>
    </source>
</evidence>
<reference evidence="8 9" key="1">
    <citation type="submission" date="2018-08" db="EMBL/GenBank/DDBJ databases">
        <title>A genome reference for cultivated species of the human gut microbiota.</title>
        <authorList>
            <person name="Zou Y."/>
            <person name="Xue W."/>
            <person name="Luo G."/>
        </authorList>
    </citation>
    <scope>NUCLEOTIDE SEQUENCE [LARGE SCALE GENOMIC DNA]</scope>
    <source>
        <strain evidence="8 9">AF14-49</strain>
    </source>
</reference>
<keyword evidence="4" id="KW-0472">Membrane</keyword>
<evidence type="ECO:0000313" key="8">
    <source>
        <dbReference type="EMBL" id="RGV33865.1"/>
    </source>
</evidence>
<dbReference type="InterPro" id="IPR033985">
    <property type="entry name" value="SusD-like_N"/>
</dbReference>
<dbReference type="InterPro" id="IPR011990">
    <property type="entry name" value="TPR-like_helical_dom_sf"/>
</dbReference>
<dbReference type="Gene3D" id="1.25.40.390">
    <property type="match status" value="1"/>
</dbReference>
<dbReference type="Pfam" id="PF07980">
    <property type="entry name" value="SusD_RagB"/>
    <property type="match status" value="1"/>
</dbReference>
<feature type="domain" description="SusD-like N-terminal" evidence="7">
    <location>
        <begin position="105"/>
        <end position="235"/>
    </location>
</feature>
<comment type="similarity">
    <text evidence="2">Belongs to the SusD family.</text>
</comment>
<comment type="subcellular location">
    <subcellularLocation>
        <location evidence="1">Cell outer membrane</location>
    </subcellularLocation>
</comment>
<keyword evidence="3" id="KW-0732">Signal</keyword>
<dbReference type="Pfam" id="PF14322">
    <property type="entry name" value="SusD-like_3"/>
    <property type="match status" value="1"/>
</dbReference>
<evidence type="ECO:0000256" key="2">
    <source>
        <dbReference type="ARBA" id="ARBA00006275"/>
    </source>
</evidence>
<evidence type="ECO:0000256" key="4">
    <source>
        <dbReference type="ARBA" id="ARBA00023136"/>
    </source>
</evidence>
<evidence type="ECO:0000256" key="1">
    <source>
        <dbReference type="ARBA" id="ARBA00004442"/>
    </source>
</evidence>
<sequence length="501" mass="56747">MVMNKIYTLLIISVLGCVSCGDFLEEDSQTLSYVTSVEDLDELLVGSGYLQNATGTYYVMTWLEVMDDDIRQYVRSEPATTAVFNYLRLFYQWGGYPWDDDYPDRQGGNKAWKRLYESIEVANVILGDIERFKGDEGYERVKGEAYFIRAYCYFYLVNIFGHPYDAGTANEKLGVPIKLTDNVEVKGFSRNTVEECYQQILSDARQAIYYLKGVTPVTTYRAGENAARALLAKTALYMGDWETVVNQCDSVLDSPKGLGLIDFNTTPLSEYATAGSFNALIRSNASSEAIFAGGFQTSILFFSSASATSLRETFVVSPELLALYEGNDLRYKTGQNSYFFLYNSSGYYASYRGSSASKLTGNSLLFSELYLNKSEALALLGRETEAISTLQEVRRKRMTDPGTITATGENLVKFIREERRRELCCTGQRWFDLRRYAVHPTYPEKTRIEHPYYEWNGSEAVLTKTYVLGEYPDDGGWLMPIPSYALESNDGELEDNIRPER</sequence>
<dbReference type="AlphaFoldDB" id="A0A412X0S0"/>
<evidence type="ECO:0000256" key="3">
    <source>
        <dbReference type="ARBA" id="ARBA00022729"/>
    </source>
</evidence>
<accession>A0A412X0S0</accession>
<feature type="domain" description="RagB/SusD" evidence="6">
    <location>
        <begin position="366"/>
        <end position="491"/>
    </location>
</feature>
<dbReference type="GO" id="GO:0009279">
    <property type="term" value="C:cell outer membrane"/>
    <property type="evidence" value="ECO:0007669"/>
    <property type="project" value="UniProtKB-SubCell"/>
</dbReference>
<comment type="caution">
    <text evidence="8">The sequence shown here is derived from an EMBL/GenBank/DDBJ whole genome shotgun (WGS) entry which is preliminary data.</text>
</comment>
<organism evidence="8 9">
    <name type="scientific">Butyricimonas virosa</name>
    <dbReference type="NCBI Taxonomy" id="544645"/>
    <lineage>
        <taxon>Bacteria</taxon>
        <taxon>Pseudomonadati</taxon>
        <taxon>Bacteroidota</taxon>
        <taxon>Bacteroidia</taxon>
        <taxon>Bacteroidales</taxon>
        <taxon>Odoribacteraceae</taxon>
        <taxon>Butyricimonas</taxon>
    </lineage>
</organism>